<proteinExistence type="inferred from homology"/>
<name>A0A1Y3EVW0_9BILA</name>
<evidence type="ECO:0000256" key="1">
    <source>
        <dbReference type="ARBA" id="ARBA00009036"/>
    </source>
</evidence>
<organism evidence="3 4">
    <name type="scientific">Trichinella nativa</name>
    <dbReference type="NCBI Taxonomy" id="6335"/>
    <lineage>
        <taxon>Eukaryota</taxon>
        <taxon>Metazoa</taxon>
        <taxon>Ecdysozoa</taxon>
        <taxon>Nematoda</taxon>
        <taxon>Enoplea</taxon>
        <taxon>Dorylaimia</taxon>
        <taxon>Trichinellida</taxon>
        <taxon>Trichinellidae</taxon>
        <taxon>Trichinella</taxon>
    </lineage>
</organism>
<feature type="non-terminal residue" evidence="3">
    <location>
        <position position="48"/>
    </location>
</feature>
<dbReference type="Gene3D" id="1.20.5.170">
    <property type="match status" value="1"/>
</dbReference>
<evidence type="ECO:0000313" key="3">
    <source>
        <dbReference type="EMBL" id="OUC47619.1"/>
    </source>
</evidence>
<comment type="caution">
    <text evidence="3">The sequence shown here is derived from an EMBL/GenBank/DDBJ whole genome shotgun (WGS) entry which is preliminary data.</text>
</comment>
<feature type="non-terminal residue" evidence="3">
    <location>
        <position position="1"/>
    </location>
</feature>
<keyword evidence="2" id="KW-0175">Coiled coil</keyword>
<protein>
    <recommendedName>
        <fullName evidence="5">Tropomyosin</fullName>
    </recommendedName>
</protein>
<dbReference type="EMBL" id="LVZM01003992">
    <property type="protein sequence ID" value="OUC47619.1"/>
    <property type="molecule type" value="Genomic_DNA"/>
</dbReference>
<evidence type="ECO:0000313" key="4">
    <source>
        <dbReference type="Proteomes" id="UP000243006"/>
    </source>
</evidence>
<gene>
    <name evidence="3" type="ORF">D917_06803</name>
</gene>
<dbReference type="SUPFAM" id="SSF57997">
    <property type="entry name" value="Tropomyosin"/>
    <property type="match status" value="1"/>
</dbReference>
<sequence length="48" mass="5996">KFYIIFRFRVRKVMENRSLQDEERVYQLEAQLKEAQLLAEEADRKYDE</sequence>
<reference evidence="3 4" key="1">
    <citation type="submission" date="2015-04" db="EMBL/GenBank/DDBJ databases">
        <title>Draft genome of the roundworm Trichinella nativa.</title>
        <authorList>
            <person name="Mitreva M."/>
        </authorList>
    </citation>
    <scope>NUCLEOTIDE SEQUENCE [LARGE SCALE GENOMIC DNA]</scope>
    <source>
        <strain evidence="3 4">ISS45</strain>
    </source>
</reference>
<dbReference type="PANTHER" id="PTHR19269">
    <property type="entry name" value="TROPOMYOSIN"/>
    <property type="match status" value="1"/>
</dbReference>
<dbReference type="InterPro" id="IPR000533">
    <property type="entry name" value="Tropomyosin"/>
</dbReference>
<dbReference type="Proteomes" id="UP000243006">
    <property type="component" value="Unassembled WGS sequence"/>
</dbReference>
<accession>A0A1Y3EVW0</accession>
<evidence type="ECO:0000256" key="2">
    <source>
        <dbReference type="ARBA" id="ARBA00023054"/>
    </source>
</evidence>
<dbReference type="AlphaFoldDB" id="A0A1Y3EVW0"/>
<evidence type="ECO:0008006" key="5">
    <source>
        <dbReference type="Google" id="ProtNLM"/>
    </source>
</evidence>
<dbReference type="Pfam" id="PF00261">
    <property type="entry name" value="Tropomyosin"/>
    <property type="match status" value="1"/>
</dbReference>
<comment type="similarity">
    <text evidence="1">Belongs to the tropomyosin family.</text>
</comment>